<reference evidence="3" key="1">
    <citation type="journal article" date="2022" name="Microorganisms">
        <title>Two New Species of Filamentous Sulfur Bacteria of the Genus Thiothrix, Thiothrix winogradskyi sp. nov. and 'Candidatus Thiothrix sulfatifontis' sp. nov.</title>
        <authorList>
            <person name="Ravin N.V."/>
            <person name="Rossetti S."/>
            <person name="Beletsky A.V."/>
            <person name="Kadnikov V.V."/>
            <person name="Rudenko T.S."/>
            <person name="Smolyakov D.D."/>
            <person name="Moskvitina M.I."/>
            <person name="Gureeva M.V."/>
            <person name="Mardanov A.V."/>
            <person name="Grabovich M.Y."/>
        </authorList>
    </citation>
    <scope>NUCLEOTIDE SEQUENCE</scope>
    <source>
        <strain evidence="3">CT3</strain>
    </source>
</reference>
<keyword evidence="2" id="KW-0732">Signal</keyword>
<dbReference type="EMBL" id="CP091244">
    <property type="protein sequence ID" value="UJS24331.1"/>
    <property type="molecule type" value="Genomic_DNA"/>
</dbReference>
<feature type="region of interest" description="Disordered" evidence="1">
    <location>
        <begin position="30"/>
        <end position="55"/>
    </location>
</feature>
<feature type="signal peptide" evidence="2">
    <location>
        <begin position="1"/>
        <end position="27"/>
    </location>
</feature>
<gene>
    <name evidence="3" type="ORF">L2Y54_20740</name>
</gene>
<name>A0ABY3SY04_9GAMM</name>
<dbReference type="PROSITE" id="PS51257">
    <property type="entry name" value="PROKAR_LIPOPROTEIN"/>
    <property type="match status" value="1"/>
</dbReference>
<organism evidence="3 4">
    <name type="scientific">Thiothrix winogradskyi</name>
    <dbReference type="NCBI Taxonomy" id="96472"/>
    <lineage>
        <taxon>Bacteria</taxon>
        <taxon>Pseudomonadati</taxon>
        <taxon>Pseudomonadota</taxon>
        <taxon>Gammaproteobacteria</taxon>
        <taxon>Thiotrichales</taxon>
        <taxon>Thiotrichaceae</taxon>
        <taxon>Thiothrix</taxon>
    </lineage>
</organism>
<evidence type="ECO:0000313" key="4">
    <source>
        <dbReference type="Proteomes" id="UP001054801"/>
    </source>
</evidence>
<evidence type="ECO:0000256" key="2">
    <source>
        <dbReference type="SAM" id="SignalP"/>
    </source>
</evidence>
<dbReference type="Proteomes" id="UP001054801">
    <property type="component" value="Chromosome"/>
</dbReference>
<evidence type="ECO:0008006" key="5">
    <source>
        <dbReference type="Google" id="ProtNLM"/>
    </source>
</evidence>
<evidence type="ECO:0000313" key="3">
    <source>
        <dbReference type="EMBL" id="UJS24331.1"/>
    </source>
</evidence>
<accession>A0ABY3SY04</accession>
<evidence type="ECO:0000256" key="1">
    <source>
        <dbReference type="SAM" id="MobiDB-lite"/>
    </source>
</evidence>
<keyword evidence="4" id="KW-1185">Reference proteome</keyword>
<proteinExistence type="predicted"/>
<feature type="chain" id="PRO_5045660804" description="Lipoprotein" evidence="2">
    <location>
        <begin position="28"/>
        <end position="112"/>
    </location>
</feature>
<protein>
    <recommendedName>
        <fullName evidence="5">Lipoprotein</fullName>
    </recommendedName>
</protein>
<dbReference type="RefSeq" id="WP_236498755.1">
    <property type="nucleotide sequence ID" value="NZ_CP091244.1"/>
</dbReference>
<sequence length="112" mass="11401">MSMNLSKSSIAVFGCAIVLMISGCATATIGNAPDRNPPKLLKSDNAGGVNQGKRDNVIWDRPGAFGPVPANLQATGDAACRAGGFEKASGYHPAALNVDGKPMTGGGYFCTN</sequence>